<reference evidence="2 3" key="1">
    <citation type="submission" date="2018-12" db="EMBL/GenBank/DDBJ databases">
        <title>Sequencing of bacterial isolates from soil warming experiment in Harvard Forest, Massachusetts, USA.</title>
        <authorList>
            <person name="Deangelis K."/>
        </authorList>
    </citation>
    <scope>NUCLEOTIDE SEQUENCE [LARGE SCALE GENOMIC DNA]</scope>
    <source>
        <strain evidence="2 3">EB153</strain>
    </source>
</reference>
<protein>
    <submittedName>
        <fullName evidence="2">Uncharacterized protein</fullName>
    </submittedName>
</protein>
<gene>
    <name evidence="2" type="ORF">EDE15_0586</name>
</gene>
<dbReference type="EMBL" id="RSDW01000001">
    <property type="protein sequence ID" value="RSL15110.1"/>
    <property type="molecule type" value="Genomic_DNA"/>
</dbReference>
<evidence type="ECO:0000313" key="2">
    <source>
        <dbReference type="EMBL" id="RSL15110.1"/>
    </source>
</evidence>
<comment type="caution">
    <text evidence="2">The sequence shown here is derived from an EMBL/GenBank/DDBJ whole genome shotgun (WGS) entry which is preliminary data.</text>
</comment>
<keyword evidence="3" id="KW-1185">Reference proteome</keyword>
<accession>A0A3R9P7B3</accession>
<proteinExistence type="predicted"/>
<evidence type="ECO:0000313" key="3">
    <source>
        <dbReference type="Proteomes" id="UP000269669"/>
    </source>
</evidence>
<dbReference type="Gene3D" id="3.40.50.10610">
    <property type="entry name" value="ABC-type transport auxiliary lipoprotein component"/>
    <property type="match status" value="1"/>
</dbReference>
<name>A0A3R9P7B3_9BACT</name>
<dbReference type="RefSeq" id="WP_125483893.1">
    <property type="nucleotide sequence ID" value="NZ_RSDW01000001.1"/>
</dbReference>
<dbReference type="Proteomes" id="UP000269669">
    <property type="component" value="Unassembled WGS sequence"/>
</dbReference>
<sequence>MRKIYGLVILSLATALGGAAQTSHSSGLATLKYQYKVGVLPFVDTTGNLEDKTTAIARLLQSELTHSSDLEVRFIKPGDDTGSDIDSDAAVKLARDHKNDVIVLATILSAQVEESDHSAQGPSIFGQTLGGSSHSAKATVELQADLYSSVTGKKLDSIRVTGEEKASKISGNVDTSLGELGSDGQAPDSPLGKAMQKAIHGVATRIAADEPKMLRYQPSGDANSPAP</sequence>
<feature type="region of interest" description="Disordered" evidence="1">
    <location>
        <begin position="159"/>
        <end position="227"/>
    </location>
</feature>
<organism evidence="2 3">
    <name type="scientific">Edaphobacter aggregans</name>
    <dbReference type="NCBI Taxonomy" id="570835"/>
    <lineage>
        <taxon>Bacteria</taxon>
        <taxon>Pseudomonadati</taxon>
        <taxon>Acidobacteriota</taxon>
        <taxon>Terriglobia</taxon>
        <taxon>Terriglobales</taxon>
        <taxon>Acidobacteriaceae</taxon>
        <taxon>Edaphobacter</taxon>
    </lineage>
</organism>
<evidence type="ECO:0000256" key="1">
    <source>
        <dbReference type="SAM" id="MobiDB-lite"/>
    </source>
</evidence>
<dbReference type="AlphaFoldDB" id="A0A3R9P7B3"/>